<feature type="transmembrane region" description="Helical" evidence="1">
    <location>
        <begin position="84"/>
        <end position="103"/>
    </location>
</feature>
<comment type="caution">
    <text evidence="2">The sequence shown here is derived from an EMBL/GenBank/DDBJ whole genome shotgun (WGS) entry which is preliminary data.</text>
</comment>
<keyword evidence="1" id="KW-1133">Transmembrane helix</keyword>
<proteinExistence type="predicted"/>
<reference evidence="2 3" key="1">
    <citation type="submission" date="2019-11" db="EMBL/GenBank/DDBJ databases">
        <authorList>
            <person name="Cheng Q."/>
            <person name="Yang Z."/>
        </authorList>
    </citation>
    <scope>NUCLEOTIDE SEQUENCE [LARGE SCALE GENOMIC DNA]</scope>
    <source>
        <strain evidence="2 3">HX-22-1</strain>
    </source>
</reference>
<dbReference type="EMBL" id="WKJI01000001">
    <property type="protein sequence ID" value="MRX45578.1"/>
    <property type="molecule type" value="Genomic_DNA"/>
</dbReference>
<accession>A0A7K0FI43</accession>
<dbReference type="RefSeq" id="WP_154285769.1">
    <property type="nucleotide sequence ID" value="NZ_WKJI01000001.1"/>
</dbReference>
<dbReference type="InterPro" id="IPR025635">
    <property type="entry name" value="DUF4293"/>
</dbReference>
<evidence type="ECO:0000313" key="3">
    <source>
        <dbReference type="Proteomes" id="UP000462931"/>
    </source>
</evidence>
<feature type="transmembrane region" description="Helical" evidence="1">
    <location>
        <begin position="7"/>
        <end position="29"/>
    </location>
</feature>
<name>A0A7K0FI43_9SPHI</name>
<feature type="transmembrane region" description="Helical" evidence="1">
    <location>
        <begin position="56"/>
        <end position="77"/>
    </location>
</feature>
<keyword evidence="1" id="KW-0812">Transmembrane</keyword>
<evidence type="ECO:0000313" key="2">
    <source>
        <dbReference type="EMBL" id="MRX45578.1"/>
    </source>
</evidence>
<sequence length="153" mass="16913">MIQRIQTVYFFLASLALAALFLFPIATVFETGGAKKISVTGITQTIDGNVVQTENFLLLTIITALLALNSLVLIFLYKNRKQQMIFTYVHIVVVIAYSFWLSQTVKNATNAILEIGDYGIGVGLSSIAVLFLVLAAKGIRRDEKLIKSADRLR</sequence>
<dbReference type="Pfam" id="PF14126">
    <property type="entry name" value="DUF4293"/>
    <property type="match status" value="1"/>
</dbReference>
<evidence type="ECO:0000256" key="1">
    <source>
        <dbReference type="SAM" id="Phobius"/>
    </source>
</evidence>
<dbReference type="Proteomes" id="UP000462931">
    <property type="component" value="Unassembled WGS sequence"/>
</dbReference>
<keyword evidence="1" id="KW-0472">Membrane</keyword>
<protein>
    <submittedName>
        <fullName evidence="2">DUF4293 family protein</fullName>
    </submittedName>
</protein>
<organism evidence="2 3">
    <name type="scientific">Pedobacter puniceum</name>
    <dbReference type="NCBI Taxonomy" id="2666136"/>
    <lineage>
        <taxon>Bacteria</taxon>
        <taxon>Pseudomonadati</taxon>
        <taxon>Bacteroidota</taxon>
        <taxon>Sphingobacteriia</taxon>
        <taxon>Sphingobacteriales</taxon>
        <taxon>Sphingobacteriaceae</taxon>
        <taxon>Pedobacter</taxon>
    </lineage>
</organism>
<dbReference type="AlphaFoldDB" id="A0A7K0FI43"/>
<keyword evidence="3" id="KW-1185">Reference proteome</keyword>
<feature type="transmembrane region" description="Helical" evidence="1">
    <location>
        <begin position="115"/>
        <end position="136"/>
    </location>
</feature>
<gene>
    <name evidence="2" type="ORF">GJJ64_00070</name>
</gene>